<feature type="compositionally biased region" description="Low complexity" evidence="1">
    <location>
        <begin position="90"/>
        <end position="101"/>
    </location>
</feature>
<organism evidence="2 3">
    <name type="scientific">Streptomyces calidiresistens</name>
    <dbReference type="NCBI Taxonomy" id="1485586"/>
    <lineage>
        <taxon>Bacteria</taxon>
        <taxon>Bacillati</taxon>
        <taxon>Actinomycetota</taxon>
        <taxon>Actinomycetes</taxon>
        <taxon>Kitasatosporales</taxon>
        <taxon>Streptomycetaceae</taxon>
        <taxon>Streptomyces</taxon>
    </lineage>
</organism>
<evidence type="ECO:0000313" key="2">
    <source>
        <dbReference type="EMBL" id="MBB0228104.1"/>
    </source>
</evidence>
<dbReference type="AlphaFoldDB" id="A0A7W3SZC3"/>
<reference evidence="3" key="1">
    <citation type="submission" date="2019-10" db="EMBL/GenBank/DDBJ databases">
        <title>Streptomyces sp. nov., a novel actinobacterium isolated from alkaline environment.</title>
        <authorList>
            <person name="Golinska P."/>
        </authorList>
    </citation>
    <scope>NUCLEOTIDE SEQUENCE [LARGE SCALE GENOMIC DNA]</scope>
    <source>
        <strain evidence="3">DSM 42108</strain>
    </source>
</reference>
<feature type="compositionally biased region" description="Low complexity" evidence="1">
    <location>
        <begin position="48"/>
        <end position="79"/>
    </location>
</feature>
<dbReference type="Proteomes" id="UP000530234">
    <property type="component" value="Unassembled WGS sequence"/>
</dbReference>
<proteinExistence type="predicted"/>
<protein>
    <submittedName>
        <fullName evidence="2">Uncharacterized protein</fullName>
    </submittedName>
</protein>
<comment type="caution">
    <text evidence="2">The sequence shown here is derived from an EMBL/GenBank/DDBJ whole genome shotgun (WGS) entry which is preliminary data.</text>
</comment>
<keyword evidence="3" id="KW-1185">Reference proteome</keyword>
<accession>A0A7W3SZC3</accession>
<dbReference type="RefSeq" id="WP_182659804.1">
    <property type="nucleotide sequence ID" value="NZ_VKHS01000008.1"/>
</dbReference>
<gene>
    <name evidence="2" type="ORF">FOE67_00910</name>
</gene>
<evidence type="ECO:0000256" key="1">
    <source>
        <dbReference type="SAM" id="MobiDB-lite"/>
    </source>
</evidence>
<sequence length="176" mass="17003">MALLVGLCAACGGDGGIGNAGDDPADGRAPDAAGAPETDGGNDDTDPGGDAAGATAPDDPADPAGGNAPDPLAPALPDGLWSDPDAPGRTLTVTEGGTTVTYSAGDPPTSCWGRPRPAEGEAGEAVAVDFACLAGDAGGEGSPVPEDRTALLRPSGDGWVVEWEDGAAETLLPDLS</sequence>
<dbReference type="EMBL" id="VKHS01000008">
    <property type="protein sequence ID" value="MBB0228104.1"/>
    <property type="molecule type" value="Genomic_DNA"/>
</dbReference>
<name>A0A7W3SZC3_9ACTN</name>
<feature type="region of interest" description="Disordered" evidence="1">
    <location>
        <begin position="13"/>
        <end position="122"/>
    </location>
</feature>
<evidence type="ECO:0000313" key="3">
    <source>
        <dbReference type="Proteomes" id="UP000530234"/>
    </source>
</evidence>